<evidence type="ECO:0000256" key="1">
    <source>
        <dbReference type="ARBA" id="ARBA00004123"/>
    </source>
</evidence>
<dbReference type="Pfam" id="PF00010">
    <property type="entry name" value="HLH"/>
    <property type="match status" value="1"/>
</dbReference>
<keyword evidence="5" id="KW-0539">Nucleus</keyword>
<feature type="region of interest" description="Disordered" evidence="6">
    <location>
        <begin position="239"/>
        <end position="331"/>
    </location>
</feature>
<evidence type="ECO:0000256" key="2">
    <source>
        <dbReference type="ARBA" id="ARBA00023015"/>
    </source>
</evidence>
<dbReference type="AlphaFoldDB" id="A0A9W8A0X9"/>
<dbReference type="GO" id="GO:0005634">
    <property type="term" value="C:nucleus"/>
    <property type="evidence" value="ECO:0007669"/>
    <property type="project" value="UniProtKB-SubCell"/>
</dbReference>
<feature type="compositionally biased region" description="Polar residues" evidence="6">
    <location>
        <begin position="279"/>
        <end position="291"/>
    </location>
</feature>
<dbReference type="PANTHER" id="PTHR15741">
    <property type="entry name" value="BASIC HELIX-LOOP-HELIX ZIP TRANSCRIPTION FACTOR"/>
    <property type="match status" value="1"/>
</dbReference>
<gene>
    <name evidence="8" type="ORF">IWQ60_008584</name>
</gene>
<dbReference type="InterPro" id="IPR036638">
    <property type="entry name" value="HLH_DNA-bd_sf"/>
</dbReference>
<accession>A0A9W8A0X9</accession>
<comment type="caution">
    <text evidence="8">The sequence shown here is derived from an EMBL/GenBank/DDBJ whole genome shotgun (WGS) entry which is preliminary data.</text>
</comment>
<name>A0A9W8A0X9_9FUNG</name>
<feature type="region of interest" description="Disordered" evidence="6">
    <location>
        <begin position="196"/>
        <end position="227"/>
    </location>
</feature>
<dbReference type="InterPro" id="IPR011598">
    <property type="entry name" value="bHLH_dom"/>
</dbReference>
<evidence type="ECO:0000256" key="5">
    <source>
        <dbReference type="ARBA" id="ARBA00023242"/>
    </source>
</evidence>
<reference evidence="8" key="1">
    <citation type="submission" date="2022-07" db="EMBL/GenBank/DDBJ databases">
        <title>Phylogenomic reconstructions and comparative analyses of Kickxellomycotina fungi.</title>
        <authorList>
            <person name="Reynolds N.K."/>
            <person name="Stajich J.E."/>
            <person name="Barry K."/>
            <person name="Grigoriev I.V."/>
            <person name="Crous P."/>
            <person name="Smith M.E."/>
        </authorList>
    </citation>
    <scope>NUCLEOTIDE SEQUENCE</scope>
    <source>
        <strain evidence="8">RSA 861</strain>
    </source>
</reference>
<dbReference type="GO" id="GO:0000978">
    <property type="term" value="F:RNA polymerase II cis-regulatory region sequence-specific DNA binding"/>
    <property type="evidence" value="ECO:0007669"/>
    <property type="project" value="TreeGrafter"/>
</dbReference>
<evidence type="ECO:0000256" key="4">
    <source>
        <dbReference type="ARBA" id="ARBA00023163"/>
    </source>
</evidence>
<keyword evidence="9" id="KW-1185">Reference proteome</keyword>
<comment type="subcellular location">
    <subcellularLocation>
        <location evidence="1">Nucleus</location>
    </subcellularLocation>
</comment>
<dbReference type="Proteomes" id="UP001150569">
    <property type="component" value="Unassembled WGS sequence"/>
</dbReference>
<dbReference type="GO" id="GO:0000981">
    <property type="term" value="F:DNA-binding transcription factor activity, RNA polymerase II-specific"/>
    <property type="evidence" value="ECO:0007669"/>
    <property type="project" value="TreeGrafter"/>
</dbReference>
<evidence type="ECO:0000259" key="7">
    <source>
        <dbReference type="PROSITE" id="PS50888"/>
    </source>
</evidence>
<evidence type="ECO:0000256" key="3">
    <source>
        <dbReference type="ARBA" id="ARBA00023125"/>
    </source>
</evidence>
<dbReference type="Gene3D" id="4.10.280.10">
    <property type="entry name" value="Helix-loop-helix DNA-binding domain"/>
    <property type="match status" value="1"/>
</dbReference>
<dbReference type="SMART" id="SM00353">
    <property type="entry name" value="HLH"/>
    <property type="match status" value="1"/>
</dbReference>
<dbReference type="OrthoDB" id="5778525at2759"/>
<evidence type="ECO:0000256" key="6">
    <source>
        <dbReference type="SAM" id="MobiDB-lite"/>
    </source>
</evidence>
<dbReference type="EMBL" id="JANBPT010000652">
    <property type="protein sequence ID" value="KAJ1915034.1"/>
    <property type="molecule type" value="Genomic_DNA"/>
</dbReference>
<dbReference type="SUPFAM" id="SSF47459">
    <property type="entry name" value="HLH, helix-loop-helix DNA-binding domain"/>
    <property type="match status" value="1"/>
</dbReference>
<evidence type="ECO:0000313" key="8">
    <source>
        <dbReference type="EMBL" id="KAJ1915034.1"/>
    </source>
</evidence>
<dbReference type="PROSITE" id="PS50888">
    <property type="entry name" value="BHLH"/>
    <property type="match status" value="1"/>
</dbReference>
<organism evidence="8 9">
    <name type="scientific">Tieghemiomyces parasiticus</name>
    <dbReference type="NCBI Taxonomy" id="78921"/>
    <lineage>
        <taxon>Eukaryota</taxon>
        <taxon>Fungi</taxon>
        <taxon>Fungi incertae sedis</taxon>
        <taxon>Zoopagomycota</taxon>
        <taxon>Kickxellomycotina</taxon>
        <taxon>Dimargaritomycetes</taxon>
        <taxon>Dimargaritales</taxon>
        <taxon>Dimargaritaceae</taxon>
        <taxon>Tieghemiomyces</taxon>
    </lineage>
</organism>
<sequence>MSAFSSLAIPNVDFGGSFGSWADVFGTTPTQRDSYGSFLSPAAPFSSSVETASLHRFSASDVAEQIRHTEPKMNPPPPPADFVPDVGSSALGIFDANEEQFLAEFLDNFDAGDQLSFFDAVSPLDVSHFDSTFANAVLSKELKDDLWASAASPSNNLSHETSAQLSALDGLHLGLGGDSQNSAPSVLHRYASTSLLPTATGSPHHQQHRHNSSCSLGQSMVGGGDPQSQLFVATADLRVPSPLPDQSGKRKGPQVVAEEIARNPKRKTSLRVSLGQEDGTASSYSGGSVQDDTGDESVAKTPRSAKSGKKKAPRELLTEEQKRSNHIRSEQRRRNLISNYYENLKDYVYETGGEPRPPKMSKANLLRDSVDYVRRLQQESTQKRELLAALQRELVLKQQQL</sequence>
<dbReference type="GO" id="GO:0046983">
    <property type="term" value="F:protein dimerization activity"/>
    <property type="evidence" value="ECO:0007669"/>
    <property type="project" value="InterPro"/>
</dbReference>
<dbReference type="InterPro" id="IPR052207">
    <property type="entry name" value="Max-like/E-box_TFs"/>
</dbReference>
<protein>
    <recommendedName>
        <fullName evidence="7">BHLH domain-containing protein</fullName>
    </recommendedName>
</protein>
<keyword evidence="3" id="KW-0238">DNA-binding</keyword>
<proteinExistence type="predicted"/>
<keyword evidence="2" id="KW-0805">Transcription regulation</keyword>
<feature type="domain" description="BHLH" evidence="7">
    <location>
        <begin position="321"/>
        <end position="376"/>
    </location>
</feature>
<evidence type="ECO:0000313" key="9">
    <source>
        <dbReference type="Proteomes" id="UP001150569"/>
    </source>
</evidence>
<keyword evidence="4" id="KW-0804">Transcription</keyword>
<dbReference type="PANTHER" id="PTHR15741:SF27">
    <property type="entry name" value="TRANSCRIPTION FACTOR AP-4"/>
    <property type="match status" value="1"/>
</dbReference>
<feature type="compositionally biased region" description="Basic and acidic residues" evidence="6">
    <location>
        <begin position="313"/>
        <end position="331"/>
    </location>
</feature>